<dbReference type="Gene3D" id="3.40.50.1820">
    <property type="entry name" value="alpha/beta hydrolase"/>
    <property type="match status" value="1"/>
</dbReference>
<dbReference type="EMBL" id="CP025611">
    <property type="protein sequence ID" value="AUN31374.1"/>
    <property type="molecule type" value="Genomic_DNA"/>
</dbReference>
<accession>A0A2K9NE41</accession>
<keyword evidence="2" id="KW-0378">Hydrolase</keyword>
<dbReference type="InterPro" id="IPR050266">
    <property type="entry name" value="AB_hydrolase_sf"/>
</dbReference>
<dbReference type="KEGG" id="ncb:C0V82_14860"/>
<dbReference type="InterPro" id="IPR000073">
    <property type="entry name" value="AB_hydrolase_1"/>
</dbReference>
<name>A0A2K9NE41_9PROT</name>
<dbReference type="Proteomes" id="UP000234752">
    <property type="component" value="Chromosome eg_1"/>
</dbReference>
<dbReference type="PRINTS" id="PR00412">
    <property type="entry name" value="EPOXHYDRLASE"/>
</dbReference>
<dbReference type="AlphaFoldDB" id="A0A2K9NE41"/>
<organism evidence="2 3">
    <name type="scientific">Niveispirillum cyanobacteriorum</name>
    <dbReference type="NCBI Taxonomy" id="1612173"/>
    <lineage>
        <taxon>Bacteria</taxon>
        <taxon>Pseudomonadati</taxon>
        <taxon>Pseudomonadota</taxon>
        <taxon>Alphaproteobacteria</taxon>
        <taxon>Rhodospirillales</taxon>
        <taxon>Azospirillaceae</taxon>
        <taxon>Niveispirillum</taxon>
    </lineage>
</organism>
<dbReference type="InterPro" id="IPR000639">
    <property type="entry name" value="Epox_hydrolase-like"/>
</dbReference>
<dbReference type="PRINTS" id="PR00111">
    <property type="entry name" value="ABHYDROLASE"/>
</dbReference>
<reference evidence="2 3" key="1">
    <citation type="submission" date="2017-12" db="EMBL/GenBank/DDBJ databases">
        <title>Genomes of bacteria within cyanobacterial aggregates.</title>
        <authorList>
            <person name="Cai H."/>
        </authorList>
    </citation>
    <scope>NUCLEOTIDE SEQUENCE [LARGE SCALE GENOMIC DNA]</scope>
    <source>
        <strain evidence="2 3">TH16</strain>
    </source>
</reference>
<dbReference type="SUPFAM" id="SSF53474">
    <property type="entry name" value="alpha/beta-Hydrolases"/>
    <property type="match status" value="1"/>
</dbReference>
<dbReference type="PANTHER" id="PTHR43798">
    <property type="entry name" value="MONOACYLGLYCEROL LIPASE"/>
    <property type="match status" value="1"/>
</dbReference>
<dbReference type="InterPro" id="IPR029058">
    <property type="entry name" value="AB_hydrolase_fold"/>
</dbReference>
<feature type="domain" description="AB hydrolase-1" evidence="1">
    <location>
        <begin position="87"/>
        <end position="319"/>
    </location>
</feature>
<evidence type="ECO:0000313" key="2">
    <source>
        <dbReference type="EMBL" id="AUN31374.1"/>
    </source>
</evidence>
<proteinExistence type="predicted"/>
<protein>
    <submittedName>
        <fullName evidence="2">Alpha/beta hydrolase</fullName>
    </submittedName>
</protein>
<dbReference type="GO" id="GO:0016787">
    <property type="term" value="F:hydrolase activity"/>
    <property type="evidence" value="ECO:0007669"/>
    <property type="project" value="UniProtKB-KW"/>
</dbReference>
<dbReference type="GO" id="GO:0016020">
    <property type="term" value="C:membrane"/>
    <property type="evidence" value="ECO:0007669"/>
    <property type="project" value="TreeGrafter"/>
</dbReference>
<evidence type="ECO:0000313" key="3">
    <source>
        <dbReference type="Proteomes" id="UP000234752"/>
    </source>
</evidence>
<evidence type="ECO:0000259" key="1">
    <source>
        <dbReference type="Pfam" id="PF00561"/>
    </source>
</evidence>
<dbReference type="PANTHER" id="PTHR43798:SF33">
    <property type="entry name" value="HYDROLASE, PUTATIVE (AFU_ORTHOLOGUE AFUA_2G14860)-RELATED"/>
    <property type="match status" value="1"/>
</dbReference>
<gene>
    <name evidence="2" type="ORF">C0V82_14860</name>
</gene>
<sequence>MRPALPMLLPQRITKSWGDMMRLLGKILLGLLLLIVAGVGGFAWWAWTPDLSRAEAEAKFARGPGDFVEASGLRFHVRQEGPEGAAVLVMIHGNASMLQSWDGWAADLSKDYRVIRYDLAGHGLTGPDPAGTYSPERDAVQLKALLDTLKVEKATLIGNSLGGQIAWHFAAANPERVEKLVLVAPGGFPLLGIGFGQKVELPPAMKALPYSLKRDAVRTMMAPLYGDPARFSAQMLDTYYNSWLSPGVRPARLQRAAAYMIQDPTETLRTIQAPTLLVWGEKDWLVAFATTPAKFQAALPNSSLVSFPGLGHMPQEEDPAATVAKVREFLMQ</sequence>
<keyword evidence="3" id="KW-1185">Reference proteome</keyword>
<dbReference type="Pfam" id="PF00561">
    <property type="entry name" value="Abhydrolase_1"/>
    <property type="match status" value="1"/>
</dbReference>